<dbReference type="AlphaFoldDB" id="A0A1F6V5P6"/>
<evidence type="ECO:0000256" key="2">
    <source>
        <dbReference type="ARBA" id="ARBA00023444"/>
    </source>
</evidence>
<dbReference type="EC" id="4.1.1.111" evidence="4"/>
<evidence type="ECO:0000256" key="5">
    <source>
        <dbReference type="ARBA" id="ARBA00048470"/>
    </source>
</evidence>
<dbReference type="EMBL" id="MFSP01000121">
    <property type="protein sequence ID" value="OGI64754.1"/>
    <property type="molecule type" value="Genomic_DNA"/>
</dbReference>
<comment type="pathway">
    <text evidence="2">Porphyrin-containing compound metabolism.</text>
</comment>
<evidence type="ECO:0000259" key="7">
    <source>
        <dbReference type="Pfam" id="PF22451"/>
    </source>
</evidence>
<proteinExistence type="inferred from homology"/>
<dbReference type="InterPro" id="IPR050684">
    <property type="entry name" value="HTH-Siroheme_Decarb"/>
</dbReference>
<dbReference type="Pfam" id="PF17805">
    <property type="entry name" value="AsnC_trans_reg2"/>
    <property type="match status" value="1"/>
</dbReference>
<dbReference type="GO" id="GO:0016829">
    <property type="term" value="F:lyase activity"/>
    <property type="evidence" value="ECO:0007669"/>
    <property type="project" value="UniProtKB-KW"/>
</dbReference>
<reference evidence="8 9" key="1">
    <citation type="journal article" date="2016" name="Nat. Commun.">
        <title>Thousands of microbial genomes shed light on interconnected biogeochemical processes in an aquifer system.</title>
        <authorList>
            <person name="Anantharaman K."/>
            <person name="Brown C.T."/>
            <person name="Hug L.A."/>
            <person name="Sharon I."/>
            <person name="Castelle C.J."/>
            <person name="Probst A.J."/>
            <person name="Thomas B.C."/>
            <person name="Singh A."/>
            <person name="Wilkins M.J."/>
            <person name="Karaoz U."/>
            <person name="Brodie E.L."/>
            <person name="Williams K.H."/>
            <person name="Hubbard S.S."/>
            <person name="Banfield J.F."/>
        </authorList>
    </citation>
    <scope>NUCLEOTIDE SEQUENCE [LARGE SCALE GENOMIC DNA]</scope>
</reference>
<comment type="catalytic activity">
    <reaction evidence="5">
        <text>siroheme + 2 H(+) = 12,18-didecarboxysiroheme + 2 CO2</text>
        <dbReference type="Rhea" id="RHEA:19093"/>
        <dbReference type="ChEBI" id="CHEBI:15378"/>
        <dbReference type="ChEBI" id="CHEBI:16526"/>
        <dbReference type="ChEBI" id="CHEBI:60052"/>
        <dbReference type="ChEBI" id="CHEBI:140497"/>
        <dbReference type="EC" id="4.1.1.111"/>
    </reaction>
</comment>
<name>A0A1F6V5P6_9PROT</name>
<comment type="similarity">
    <text evidence="3">Belongs to the Ahb/Nir family.</text>
</comment>
<dbReference type="Gene3D" id="3.30.70.3460">
    <property type="match status" value="1"/>
</dbReference>
<dbReference type="PANTHER" id="PTHR43413">
    <property type="entry name" value="TRANSCRIPTIONAL REGULATOR, ASNC FAMILY"/>
    <property type="match status" value="1"/>
</dbReference>
<gene>
    <name evidence="8" type="ORF">A2W18_11700</name>
</gene>
<dbReference type="InterPro" id="IPR036390">
    <property type="entry name" value="WH_DNA-bd_sf"/>
</dbReference>
<organism evidence="8 9">
    <name type="scientific">Candidatus Muproteobacteria bacterium RBG_16_60_9</name>
    <dbReference type="NCBI Taxonomy" id="1817755"/>
    <lineage>
        <taxon>Bacteria</taxon>
        <taxon>Pseudomonadati</taxon>
        <taxon>Pseudomonadota</taxon>
        <taxon>Candidatus Muproteobacteria</taxon>
    </lineage>
</organism>
<feature type="domain" description="Siroheme decarboxylase NirL-like HTH" evidence="7">
    <location>
        <begin position="17"/>
        <end position="61"/>
    </location>
</feature>
<dbReference type="InterPro" id="IPR053953">
    <property type="entry name" value="NirdL-like_HTH"/>
</dbReference>
<keyword evidence="1" id="KW-0456">Lyase</keyword>
<accession>A0A1F6V5P6</accession>
<protein>
    <recommendedName>
        <fullName evidence="4">siroheme decarboxylase</fullName>
        <ecNumber evidence="4">4.1.1.111</ecNumber>
    </recommendedName>
</protein>
<evidence type="ECO:0000256" key="3">
    <source>
        <dbReference type="ARBA" id="ARBA00023457"/>
    </source>
</evidence>
<dbReference type="SUPFAM" id="SSF46785">
    <property type="entry name" value="Winged helix' DNA-binding domain"/>
    <property type="match status" value="1"/>
</dbReference>
<evidence type="ECO:0000256" key="4">
    <source>
        <dbReference type="ARBA" id="ARBA00023471"/>
    </source>
</evidence>
<sequence length="177" mass="19817">MIESTALPNTPTLAPVDLKLLAVLQDGLPLVARPYQRIGARIGLSEDEVMQRLQMLQLTGVVKRMGLIVRHHELGYGANAMVVWDVPDDQAGEIGRRLATFTCVTLCYRRARSLPHWRYNLYCMIHGRDRGTVNGHIETINRVVGLRAYAHTALFSGRRFKQCGARYLRTEAGGTTS</sequence>
<dbReference type="Proteomes" id="UP000179076">
    <property type="component" value="Unassembled WGS sequence"/>
</dbReference>
<evidence type="ECO:0000313" key="9">
    <source>
        <dbReference type="Proteomes" id="UP000179076"/>
    </source>
</evidence>
<evidence type="ECO:0000256" key="1">
    <source>
        <dbReference type="ARBA" id="ARBA00023239"/>
    </source>
</evidence>
<evidence type="ECO:0000313" key="8">
    <source>
        <dbReference type="EMBL" id="OGI64754.1"/>
    </source>
</evidence>
<dbReference type="PANTHER" id="PTHR43413:SF1">
    <property type="entry name" value="SIROHEME DECARBOXYLASE NIRL SUBUNIT"/>
    <property type="match status" value="1"/>
</dbReference>
<dbReference type="Pfam" id="PF22451">
    <property type="entry name" value="NirdL-like_HTH"/>
    <property type="match status" value="1"/>
</dbReference>
<dbReference type="InterPro" id="IPR040523">
    <property type="entry name" value="AsnC_trans_reg2"/>
</dbReference>
<evidence type="ECO:0000259" key="6">
    <source>
        <dbReference type="Pfam" id="PF17805"/>
    </source>
</evidence>
<comment type="caution">
    <text evidence="8">The sequence shown here is derived from an EMBL/GenBank/DDBJ whole genome shotgun (WGS) entry which is preliminary data.</text>
</comment>
<feature type="domain" description="Siroheme decarboxylase AsnC-like ligand binding" evidence="6">
    <location>
        <begin position="74"/>
        <end position="161"/>
    </location>
</feature>